<evidence type="ECO:0000256" key="1">
    <source>
        <dbReference type="ARBA" id="ARBA00009589"/>
    </source>
</evidence>
<dbReference type="InterPro" id="IPR008380">
    <property type="entry name" value="HAD-SF_hydro_IG_5-nucl"/>
</dbReference>
<evidence type="ECO:0000256" key="4">
    <source>
        <dbReference type="ARBA" id="ARBA00022842"/>
    </source>
</evidence>
<dbReference type="PANTHER" id="PTHR12103">
    <property type="entry name" value="5'-NUCLEOTIDASE DOMAIN-CONTAINING"/>
    <property type="match status" value="1"/>
</dbReference>
<organism evidence="7">
    <name type="scientific">Phallusia mammillata</name>
    <dbReference type="NCBI Taxonomy" id="59560"/>
    <lineage>
        <taxon>Eukaryota</taxon>
        <taxon>Metazoa</taxon>
        <taxon>Chordata</taxon>
        <taxon>Tunicata</taxon>
        <taxon>Ascidiacea</taxon>
        <taxon>Phlebobranchia</taxon>
        <taxon>Ascidiidae</taxon>
        <taxon>Phallusia</taxon>
    </lineage>
</organism>
<dbReference type="InterPro" id="IPR023214">
    <property type="entry name" value="HAD_sf"/>
</dbReference>
<accession>A0A6F9DNA9</accession>
<dbReference type="Gene3D" id="3.40.50.1000">
    <property type="entry name" value="HAD superfamily/HAD-like"/>
    <property type="match status" value="1"/>
</dbReference>
<keyword evidence="2" id="KW-0479">Metal-binding</keyword>
<comment type="similarity">
    <text evidence="1">Belongs to the 5'(3')-deoxyribonucleotidase family.</text>
</comment>
<dbReference type="NCBIfam" id="TIGR02244">
    <property type="entry name" value="HAD-IG-Ncltidse"/>
    <property type="match status" value="1"/>
</dbReference>
<protein>
    <recommendedName>
        <fullName evidence="6">5'-nucleotidase domain-containing protein 1</fullName>
    </recommendedName>
</protein>
<evidence type="ECO:0000256" key="5">
    <source>
        <dbReference type="ARBA" id="ARBA00022990"/>
    </source>
</evidence>
<keyword evidence="5" id="KW-0007">Acetylation</keyword>
<reference evidence="7" key="1">
    <citation type="submission" date="2020-04" db="EMBL/GenBank/DDBJ databases">
        <authorList>
            <person name="Neveu A P."/>
        </authorList>
    </citation>
    <scope>NUCLEOTIDE SEQUENCE</scope>
    <source>
        <tissue evidence="7">Whole embryo</tissue>
    </source>
</reference>
<dbReference type="PANTHER" id="PTHR12103:SF38">
    <property type="entry name" value="5'-NUCLEOTIDASE DOMAIN-CONTAINING PROTEIN 1"/>
    <property type="match status" value="1"/>
</dbReference>
<dbReference type="InterPro" id="IPR036412">
    <property type="entry name" value="HAD-like_sf"/>
</dbReference>
<gene>
    <name evidence="7" type="primary">Nt5dc1</name>
</gene>
<dbReference type="GO" id="GO:0046872">
    <property type="term" value="F:metal ion binding"/>
    <property type="evidence" value="ECO:0007669"/>
    <property type="project" value="UniProtKB-KW"/>
</dbReference>
<name>A0A6F9DNA9_9ASCI</name>
<evidence type="ECO:0000256" key="2">
    <source>
        <dbReference type="ARBA" id="ARBA00022723"/>
    </source>
</evidence>
<dbReference type="FunFam" id="3.40.50.1000:FF:000086">
    <property type="entry name" value="LD24878p"/>
    <property type="match status" value="1"/>
</dbReference>
<dbReference type="GO" id="GO:0008253">
    <property type="term" value="F:5'-nucleotidase activity"/>
    <property type="evidence" value="ECO:0007669"/>
    <property type="project" value="TreeGrafter"/>
</dbReference>
<evidence type="ECO:0000313" key="7">
    <source>
        <dbReference type="EMBL" id="CAB3264463.1"/>
    </source>
</evidence>
<dbReference type="SUPFAM" id="SSF56784">
    <property type="entry name" value="HAD-like"/>
    <property type="match status" value="1"/>
</dbReference>
<evidence type="ECO:0000256" key="6">
    <source>
        <dbReference type="ARBA" id="ARBA00069357"/>
    </source>
</evidence>
<sequence length="429" mass="49123">MLQLASCDVLGFDMDHTLCCYDLPAQTELCHQAIAKHMVNDSKYSENLLLPVLDEDLAYGGGLIFDVRHGILLKLDKDGYIEHSRLGLKFLTDKEIAHFYPNRKWDLFEQVQEGCLSVPSLYHMNDNNFDISYLTLLSRLKENVLGDKVIDRCPNTLQDYKEMLQDFNIALNHSWHPDSYEKGTSHFFEAVKKNPEKYLKKCPTAVKLWLNDLKGNGKVLFLLTSSHCDYAQFVMSYCLGHDWRNLFDVVISKAKKPRFFMETHPFRKVDTETLREKENVNKLEKGGWYSQGNCKDLMDLLKDITGKPCPKITYFGDSLRSDIVPAKKHWSWNTVYVMDALRIHDQAINILHDDEKSLLFSDLWGPILNCQKNGPMSSLFGCIVSSFATIAVPSVEYVALQNSSLSFSTFSHAQCTNGFHPGMPDIFCK</sequence>
<dbReference type="AlphaFoldDB" id="A0A6F9DNA9"/>
<keyword evidence="4" id="KW-0460">Magnesium</keyword>
<dbReference type="Pfam" id="PF05761">
    <property type="entry name" value="5_nucleotid"/>
    <property type="match status" value="1"/>
</dbReference>
<keyword evidence="3" id="KW-0378">Hydrolase</keyword>
<dbReference type="EMBL" id="LR788601">
    <property type="protein sequence ID" value="CAB3264463.1"/>
    <property type="molecule type" value="mRNA"/>
</dbReference>
<evidence type="ECO:0000256" key="3">
    <source>
        <dbReference type="ARBA" id="ARBA00022801"/>
    </source>
</evidence>
<proteinExistence type="evidence at transcript level"/>